<sequence length="119" mass="12774">MKNILIFSALAFVLAMASGCDHGLTANNNTISASNIRSAIYDPVTDCSIEEVHQHNGTYYGEHYNNDGHGHHGLHADNVCLINTCEITGLHQHNSIYYAGHNNSCGHGVGSGHGNGHHQ</sequence>
<proteinExistence type="predicted"/>
<dbReference type="EMBL" id="JQ844231">
    <property type="protein sequence ID" value="AGS53380.1"/>
    <property type="molecule type" value="Genomic_DNA"/>
</dbReference>
<feature type="chain" id="PRO_5032518219" description="Lipoprotein" evidence="1">
    <location>
        <begin position="18"/>
        <end position="119"/>
    </location>
</feature>
<evidence type="ECO:0000313" key="2">
    <source>
        <dbReference type="EMBL" id="AGS53380.1"/>
    </source>
</evidence>
<name>A0A806KK17_9BACT</name>
<evidence type="ECO:0000256" key="1">
    <source>
        <dbReference type="SAM" id="SignalP"/>
    </source>
</evidence>
<organism evidence="2">
    <name type="scientific">uncultured bacterium contig00018</name>
    <dbReference type="NCBI Taxonomy" id="1181509"/>
    <lineage>
        <taxon>Bacteria</taxon>
        <taxon>environmental samples</taxon>
    </lineage>
</organism>
<feature type="signal peptide" evidence="1">
    <location>
        <begin position="1"/>
        <end position="17"/>
    </location>
</feature>
<dbReference type="AlphaFoldDB" id="A0A806KK17"/>
<reference evidence="2" key="1">
    <citation type="submission" date="2012-03" db="EMBL/GenBank/DDBJ databases">
        <title>Functional metagenomics reveals considerable lignocellulase gene clusters in the gut microbiome of a wood-feeding higher termite.</title>
        <authorList>
            <person name="Liu N."/>
        </authorList>
    </citation>
    <scope>NUCLEOTIDE SEQUENCE</scope>
</reference>
<dbReference type="PROSITE" id="PS51257">
    <property type="entry name" value="PROKAR_LIPOPROTEIN"/>
    <property type="match status" value="1"/>
</dbReference>
<keyword evidence="1" id="KW-0732">Signal</keyword>
<evidence type="ECO:0008006" key="3">
    <source>
        <dbReference type="Google" id="ProtNLM"/>
    </source>
</evidence>
<protein>
    <recommendedName>
        <fullName evidence="3">Lipoprotein</fullName>
    </recommendedName>
</protein>
<accession>A0A806KK17</accession>